<reference evidence="1" key="1">
    <citation type="submission" date="2018-05" db="EMBL/GenBank/DDBJ databases">
        <authorList>
            <person name="Lanie J.A."/>
            <person name="Ng W.-L."/>
            <person name="Kazmierczak K.M."/>
            <person name="Andrzejewski T.M."/>
            <person name="Davidsen T.M."/>
            <person name="Wayne K.J."/>
            <person name="Tettelin H."/>
            <person name="Glass J.I."/>
            <person name="Rusch D."/>
            <person name="Podicherti R."/>
            <person name="Tsui H.-C.T."/>
            <person name="Winkler M.E."/>
        </authorList>
    </citation>
    <scope>NUCLEOTIDE SEQUENCE</scope>
</reference>
<sequence length="92" mass="10622">MTAKSTIFEDNERVRVTEWHFSPGEETGWHRHELDYTVVPLLTGTLTIVDRTGTESLNEIKTGIPYFRYSGAEHNVINHSEIEVAFMEIEIK</sequence>
<dbReference type="InterPro" id="IPR014710">
    <property type="entry name" value="RmlC-like_jellyroll"/>
</dbReference>
<gene>
    <name evidence="1" type="ORF">METZ01_LOCUS100811</name>
</gene>
<organism evidence="1">
    <name type="scientific">marine metagenome</name>
    <dbReference type="NCBI Taxonomy" id="408172"/>
    <lineage>
        <taxon>unclassified sequences</taxon>
        <taxon>metagenomes</taxon>
        <taxon>ecological metagenomes</taxon>
    </lineage>
</organism>
<dbReference type="InterPro" id="IPR011051">
    <property type="entry name" value="RmlC_Cupin_sf"/>
</dbReference>
<dbReference type="AlphaFoldDB" id="A0A381W7N1"/>
<proteinExistence type="predicted"/>
<dbReference type="EMBL" id="UINC01010811">
    <property type="protein sequence ID" value="SVA47957.1"/>
    <property type="molecule type" value="Genomic_DNA"/>
</dbReference>
<dbReference type="Gene3D" id="2.60.120.10">
    <property type="entry name" value="Jelly Rolls"/>
    <property type="match status" value="1"/>
</dbReference>
<evidence type="ECO:0000313" key="1">
    <source>
        <dbReference type="EMBL" id="SVA47957.1"/>
    </source>
</evidence>
<accession>A0A381W7N1</accession>
<protein>
    <recommendedName>
        <fullName evidence="2">Cupin 2 conserved barrel domain-containing protein</fullName>
    </recommendedName>
</protein>
<dbReference type="CDD" id="cd06982">
    <property type="entry name" value="cupin_BauB-like"/>
    <property type="match status" value="1"/>
</dbReference>
<dbReference type="SUPFAM" id="SSF51182">
    <property type="entry name" value="RmlC-like cupins"/>
    <property type="match status" value="1"/>
</dbReference>
<name>A0A381W7N1_9ZZZZ</name>
<evidence type="ECO:0008006" key="2">
    <source>
        <dbReference type="Google" id="ProtNLM"/>
    </source>
</evidence>